<gene>
    <name evidence="1" type="ORF">MICAK_930004</name>
</gene>
<sequence length="47" mass="5978">MEYCQNYPEVEEKYDIAIDHPLFYNFRIYKFLAWLEQELMMRLLQEL</sequence>
<evidence type="ECO:0000313" key="2">
    <source>
        <dbReference type="Proteomes" id="UP000004047"/>
    </source>
</evidence>
<protein>
    <submittedName>
        <fullName evidence="1">Uncharacterized protein</fullName>
    </submittedName>
</protein>
<name>I4IXU2_MICAE</name>
<dbReference type="Proteomes" id="UP000004047">
    <property type="component" value="Unassembled WGS sequence"/>
</dbReference>
<proteinExistence type="predicted"/>
<organism evidence="1 2">
    <name type="scientific">Microcystis aeruginosa PCC 9701</name>
    <dbReference type="NCBI Taxonomy" id="721123"/>
    <lineage>
        <taxon>Bacteria</taxon>
        <taxon>Bacillati</taxon>
        <taxon>Cyanobacteriota</taxon>
        <taxon>Cyanophyceae</taxon>
        <taxon>Oscillatoriophycideae</taxon>
        <taxon>Chroococcales</taxon>
        <taxon>Microcystaceae</taxon>
        <taxon>Microcystis</taxon>
    </lineage>
</organism>
<dbReference type="EMBL" id="CAIQ01000544">
    <property type="protein sequence ID" value="CCI39116.1"/>
    <property type="molecule type" value="Genomic_DNA"/>
</dbReference>
<reference evidence="1 2" key="1">
    <citation type="submission" date="2012-04" db="EMBL/GenBank/DDBJ databases">
        <authorList>
            <person name="Genoscope - CEA"/>
        </authorList>
    </citation>
    <scope>NUCLEOTIDE SEQUENCE [LARGE SCALE GENOMIC DNA]</scope>
    <source>
        <strain evidence="1 2">9701</strain>
    </source>
</reference>
<accession>I4IXU2</accession>
<dbReference type="HOGENOM" id="CLU_3170256_0_0_3"/>
<evidence type="ECO:0000313" key="1">
    <source>
        <dbReference type="EMBL" id="CCI39116.1"/>
    </source>
</evidence>
<dbReference type="AlphaFoldDB" id="I4IXU2"/>
<comment type="caution">
    <text evidence="1">The sequence shown here is derived from an EMBL/GenBank/DDBJ whole genome shotgun (WGS) entry which is preliminary data.</text>
</comment>